<gene>
    <name evidence="1" type="ORF">QYH67_01195</name>
</gene>
<dbReference type="EMBL" id="JAUHQC010000005">
    <property type="protein sequence ID" value="MDN4532202.1"/>
    <property type="molecule type" value="Genomic_DNA"/>
</dbReference>
<name>A0AAW7M6Z2_9STAP</name>
<dbReference type="RefSeq" id="WP_272595419.1">
    <property type="nucleotide sequence ID" value="NZ_JAQPQT010000009.1"/>
</dbReference>
<reference evidence="1" key="1">
    <citation type="submission" date="2023-07" db="EMBL/GenBank/DDBJ databases">
        <title>Evaluation of the beneficial properties of pineapple isolates.</title>
        <authorList>
            <person name="Adefiranye O."/>
        </authorList>
    </citation>
    <scope>NUCLEOTIDE SEQUENCE</scope>
    <source>
        <strain evidence="1">PAPLE_T1</strain>
    </source>
</reference>
<sequence length="79" mass="9478">MGYIKDPENQYNLCDSQGRIAFVVYPLGYDSNVLISKSGWRYTSKTSLRMSDEELMRFKKNRDLYYEEELNKQMELFDD</sequence>
<dbReference type="Proteomes" id="UP001171687">
    <property type="component" value="Unassembled WGS sequence"/>
</dbReference>
<accession>A0AAW7M6Z2</accession>
<dbReference type="AlphaFoldDB" id="A0AAW7M6Z2"/>
<organism evidence="1 2">
    <name type="scientific">Staphylococcus auricularis</name>
    <dbReference type="NCBI Taxonomy" id="29379"/>
    <lineage>
        <taxon>Bacteria</taxon>
        <taxon>Bacillati</taxon>
        <taxon>Bacillota</taxon>
        <taxon>Bacilli</taxon>
        <taxon>Bacillales</taxon>
        <taxon>Staphylococcaceae</taxon>
        <taxon>Staphylococcus</taxon>
    </lineage>
</organism>
<protein>
    <submittedName>
        <fullName evidence="1">Uncharacterized protein</fullName>
    </submittedName>
</protein>
<evidence type="ECO:0000313" key="1">
    <source>
        <dbReference type="EMBL" id="MDN4532202.1"/>
    </source>
</evidence>
<proteinExistence type="predicted"/>
<comment type="caution">
    <text evidence="1">The sequence shown here is derived from an EMBL/GenBank/DDBJ whole genome shotgun (WGS) entry which is preliminary data.</text>
</comment>
<evidence type="ECO:0000313" key="2">
    <source>
        <dbReference type="Proteomes" id="UP001171687"/>
    </source>
</evidence>